<dbReference type="SMART" id="SM00478">
    <property type="entry name" value="ENDO3c"/>
    <property type="match status" value="1"/>
</dbReference>
<keyword evidence="5" id="KW-0511">Multifunctional enzyme</keyword>
<keyword evidence="8" id="KW-0255">Endonuclease</keyword>
<dbReference type="InterPro" id="IPR011257">
    <property type="entry name" value="DNA_glycosylase"/>
</dbReference>
<keyword evidence="8" id="KW-0540">Nuclease</keyword>
<keyword evidence="1" id="KW-0227">DNA damage</keyword>
<dbReference type="RefSeq" id="WP_239370690.1">
    <property type="nucleotide sequence ID" value="NZ_JAKREW010000077.1"/>
</dbReference>
<dbReference type="InterPro" id="IPR012092">
    <property type="entry name" value="DNA_glyclase/AP_lyase_Ogg"/>
</dbReference>
<keyword evidence="4" id="KW-0456">Lyase</keyword>
<dbReference type="InterPro" id="IPR023170">
    <property type="entry name" value="HhH_base_excis_C"/>
</dbReference>
<keyword evidence="6" id="KW-0326">Glycosidase</keyword>
<evidence type="ECO:0000256" key="2">
    <source>
        <dbReference type="ARBA" id="ARBA00022801"/>
    </source>
</evidence>
<evidence type="ECO:0000313" key="9">
    <source>
        <dbReference type="Proteomes" id="UP001201701"/>
    </source>
</evidence>
<dbReference type="Gene3D" id="1.10.340.30">
    <property type="entry name" value="Hypothetical protein, domain 2"/>
    <property type="match status" value="1"/>
</dbReference>
<dbReference type="CDD" id="cd00056">
    <property type="entry name" value="ENDO3c"/>
    <property type="match status" value="1"/>
</dbReference>
<accession>A0ABS9QP16</accession>
<dbReference type="InterPro" id="IPR003265">
    <property type="entry name" value="HhH-GPD_domain"/>
</dbReference>
<dbReference type="SUPFAM" id="SSF48150">
    <property type="entry name" value="DNA-glycosylase"/>
    <property type="match status" value="1"/>
</dbReference>
<evidence type="ECO:0000313" key="8">
    <source>
        <dbReference type="EMBL" id="MCG7509195.1"/>
    </source>
</evidence>
<dbReference type="Gene3D" id="1.10.1670.10">
    <property type="entry name" value="Helix-hairpin-Helix base-excision DNA repair enzymes (C-terminal)"/>
    <property type="match status" value="1"/>
</dbReference>
<name>A0ABS9QP16_9HYPH</name>
<evidence type="ECO:0000256" key="6">
    <source>
        <dbReference type="ARBA" id="ARBA00023295"/>
    </source>
</evidence>
<gene>
    <name evidence="8" type="ORF">L4923_29590</name>
</gene>
<dbReference type="Pfam" id="PF22175">
    <property type="entry name" value="Ogg-HhH"/>
    <property type="match status" value="1"/>
</dbReference>
<keyword evidence="2" id="KW-0378">Hydrolase</keyword>
<protein>
    <submittedName>
        <fullName evidence="8">Endonuclease III domain-containing protein</fullName>
    </submittedName>
</protein>
<dbReference type="GO" id="GO:0004519">
    <property type="term" value="F:endonuclease activity"/>
    <property type="evidence" value="ECO:0007669"/>
    <property type="project" value="UniProtKB-KW"/>
</dbReference>
<evidence type="ECO:0000256" key="4">
    <source>
        <dbReference type="ARBA" id="ARBA00023239"/>
    </source>
</evidence>
<proteinExistence type="predicted"/>
<keyword evidence="9" id="KW-1185">Reference proteome</keyword>
<reference evidence="8 9" key="1">
    <citation type="submission" date="2022-02" db="EMBL/GenBank/DDBJ databases">
        <title>Draft genome sequence of Mezorhizobium retamae strain IRAMC:0171 isolated from Retama raetam nodules.</title>
        <authorList>
            <person name="Bengaied R."/>
            <person name="Sbissi I."/>
            <person name="Huber K."/>
            <person name="Ghodbane F."/>
            <person name="Nouioui I."/>
            <person name="Tarhouni M."/>
            <person name="Gtari M."/>
        </authorList>
    </citation>
    <scope>NUCLEOTIDE SEQUENCE [LARGE SCALE GENOMIC DNA]</scope>
    <source>
        <strain evidence="8 9">IRAMC:0171</strain>
    </source>
</reference>
<evidence type="ECO:0000259" key="7">
    <source>
        <dbReference type="SMART" id="SM00478"/>
    </source>
</evidence>
<comment type="caution">
    <text evidence="8">The sequence shown here is derived from an EMBL/GenBank/DDBJ whole genome shotgun (WGS) entry which is preliminary data.</text>
</comment>
<organism evidence="8 9">
    <name type="scientific">Mesorhizobium retamae</name>
    <dbReference type="NCBI Taxonomy" id="2912854"/>
    <lineage>
        <taxon>Bacteria</taxon>
        <taxon>Pseudomonadati</taxon>
        <taxon>Pseudomonadota</taxon>
        <taxon>Alphaproteobacteria</taxon>
        <taxon>Hyphomicrobiales</taxon>
        <taxon>Phyllobacteriaceae</taxon>
        <taxon>Mesorhizobium</taxon>
    </lineage>
</organism>
<dbReference type="EMBL" id="JAKREW010000077">
    <property type="protein sequence ID" value="MCG7509195.1"/>
    <property type="molecule type" value="Genomic_DNA"/>
</dbReference>
<evidence type="ECO:0000256" key="1">
    <source>
        <dbReference type="ARBA" id="ARBA00022763"/>
    </source>
</evidence>
<evidence type="ECO:0000256" key="3">
    <source>
        <dbReference type="ARBA" id="ARBA00023204"/>
    </source>
</evidence>
<keyword evidence="3" id="KW-0234">DNA repair</keyword>
<sequence length="258" mass="28671">MQQVIALKDGQPVFLSLPAPGEEVLPSVIWGDFAYLLTPAFWAAQSWMAAVDRPAQFGLGDTLAEEVVACLLGGYGAPAEVGLAAYDRVRAHLRSFGPALSLDTAEELLTRPLQVRGRSIRYRFAKQRARYLHACLVGLLNIQEDQLGDRELRDSLCTLPGVGPKTASWVVRNRRDSDQVAILDVHIVRACCEIGVFPARANPAVDYHGLEERYLSFSHAIGVRASVLDAVMWKIMRSISLKSLKQLRRDKNRGFFLR</sequence>
<feature type="domain" description="HhH-GPD" evidence="7">
    <location>
        <begin position="83"/>
        <end position="226"/>
    </location>
</feature>
<dbReference type="Proteomes" id="UP001201701">
    <property type="component" value="Unassembled WGS sequence"/>
</dbReference>
<evidence type="ECO:0000256" key="5">
    <source>
        <dbReference type="ARBA" id="ARBA00023268"/>
    </source>
</evidence>